<dbReference type="InterPro" id="IPR050644">
    <property type="entry name" value="PG_Glycine_Bridge_Synth"/>
</dbReference>
<dbReference type="PANTHER" id="PTHR36174:SF1">
    <property type="entry name" value="LIPID II:GLYCINE GLYCYLTRANSFERASE"/>
    <property type="match status" value="1"/>
</dbReference>
<evidence type="ECO:0000313" key="7">
    <source>
        <dbReference type="EMBL" id="OGH74352.1"/>
    </source>
</evidence>
<dbReference type="SUPFAM" id="SSF55729">
    <property type="entry name" value="Acyl-CoA N-acyltransferases (Nat)"/>
    <property type="match status" value="2"/>
</dbReference>
<protein>
    <recommendedName>
        <fullName evidence="9">BioF2-like acetyltransferase domain-containing protein</fullName>
    </recommendedName>
</protein>
<comment type="caution">
    <text evidence="7">The sequence shown here is derived from an EMBL/GenBank/DDBJ whole genome shotgun (WGS) entry which is preliminary data.</text>
</comment>
<evidence type="ECO:0000313" key="8">
    <source>
        <dbReference type="Proteomes" id="UP000178347"/>
    </source>
</evidence>
<dbReference type="GO" id="GO:0009252">
    <property type="term" value="P:peptidoglycan biosynthetic process"/>
    <property type="evidence" value="ECO:0007669"/>
    <property type="project" value="UniProtKB-KW"/>
</dbReference>
<keyword evidence="4" id="KW-0573">Peptidoglycan synthesis</keyword>
<dbReference type="InterPro" id="IPR003447">
    <property type="entry name" value="FEMABX"/>
</dbReference>
<evidence type="ECO:0000256" key="1">
    <source>
        <dbReference type="ARBA" id="ARBA00009943"/>
    </source>
</evidence>
<proteinExistence type="inferred from homology"/>
<gene>
    <name evidence="7" type="ORF">A3G00_04680</name>
</gene>
<organism evidence="7 8">
    <name type="scientific">Candidatus Magasanikbacteria bacterium RIFCSPLOWO2_12_FULL_43_12</name>
    <dbReference type="NCBI Taxonomy" id="1798692"/>
    <lineage>
        <taxon>Bacteria</taxon>
        <taxon>Candidatus Magasanikiibacteriota</taxon>
    </lineage>
</organism>
<dbReference type="Gene3D" id="3.40.630.30">
    <property type="match status" value="1"/>
</dbReference>
<dbReference type="Pfam" id="PF02388">
    <property type="entry name" value="FemAB"/>
    <property type="match status" value="2"/>
</dbReference>
<dbReference type="InterPro" id="IPR016181">
    <property type="entry name" value="Acyl_CoA_acyltransferase"/>
</dbReference>
<keyword evidence="3" id="KW-0133">Cell shape</keyword>
<dbReference type="PROSITE" id="PS51191">
    <property type="entry name" value="FEMABX"/>
    <property type="match status" value="1"/>
</dbReference>
<comment type="similarity">
    <text evidence="1">Belongs to the FemABX family.</text>
</comment>
<name>A0A1F6MRU2_9BACT</name>
<dbReference type="PANTHER" id="PTHR36174">
    <property type="entry name" value="LIPID II:GLYCINE GLYCYLTRANSFERASE"/>
    <property type="match status" value="1"/>
</dbReference>
<evidence type="ECO:0000256" key="2">
    <source>
        <dbReference type="ARBA" id="ARBA00022679"/>
    </source>
</evidence>
<evidence type="ECO:0008006" key="9">
    <source>
        <dbReference type="Google" id="ProtNLM"/>
    </source>
</evidence>
<dbReference type="STRING" id="1798692.A3G00_04680"/>
<evidence type="ECO:0000256" key="3">
    <source>
        <dbReference type="ARBA" id="ARBA00022960"/>
    </source>
</evidence>
<sequence>MEIKICQNKQEWDNWELARKPAEFLQSWDWGEFQRQSGKDVLRLQVVENGKVGWQGQGFAHRLGFGWKYLYVPRFIAFDMELTSVIKYCKENFFSFIRIEPSNLLRPTSYVLRPTKNRQPQNTLILDISKTEEQLLAAMHEKTRYNIRLAEKKGVVIKSEKDAGVFWQLNLATTERDKFKSHPKEYYKKMLENNFCHQLTAYYPFGSAQGKPIAAILLTVFGDTITYLHGVSGNEQRNLMAPYFLQLEGIKLGKKLGCQYYDFGGIAPDAKIGATTCFNDFCWPANHPWTGITRFKAGFGGERRDYPMAMDVVLSEWRYEVYRIFKNIKRYC</sequence>
<evidence type="ECO:0000256" key="4">
    <source>
        <dbReference type="ARBA" id="ARBA00022984"/>
    </source>
</evidence>
<dbReference type="AlphaFoldDB" id="A0A1F6MRU2"/>
<keyword evidence="5" id="KW-0012">Acyltransferase</keyword>
<evidence type="ECO:0000256" key="5">
    <source>
        <dbReference type="ARBA" id="ARBA00023315"/>
    </source>
</evidence>
<evidence type="ECO:0000256" key="6">
    <source>
        <dbReference type="ARBA" id="ARBA00023316"/>
    </source>
</evidence>
<dbReference type="GO" id="GO:0008360">
    <property type="term" value="P:regulation of cell shape"/>
    <property type="evidence" value="ECO:0007669"/>
    <property type="project" value="UniProtKB-KW"/>
</dbReference>
<keyword evidence="2" id="KW-0808">Transferase</keyword>
<dbReference type="GO" id="GO:0016755">
    <property type="term" value="F:aminoacyltransferase activity"/>
    <property type="evidence" value="ECO:0007669"/>
    <property type="project" value="InterPro"/>
</dbReference>
<keyword evidence="6" id="KW-0961">Cell wall biogenesis/degradation</keyword>
<dbReference type="GO" id="GO:0071555">
    <property type="term" value="P:cell wall organization"/>
    <property type="evidence" value="ECO:0007669"/>
    <property type="project" value="UniProtKB-KW"/>
</dbReference>
<reference evidence="7 8" key="1">
    <citation type="journal article" date="2016" name="Nat. Commun.">
        <title>Thousands of microbial genomes shed light on interconnected biogeochemical processes in an aquifer system.</title>
        <authorList>
            <person name="Anantharaman K."/>
            <person name="Brown C.T."/>
            <person name="Hug L.A."/>
            <person name="Sharon I."/>
            <person name="Castelle C.J."/>
            <person name="Probst A.J."/>
            <person name="Thomas B.C."/>
            <person name="Singh A."/>
            <person name="Wilkins M.J."/>
            <person name="Karaoz U."/>
            <person name="Brodie E.L."/>
            <person name="Williams K.H."/>
            <person name="Hubbard S.S."/>
            <person name="Banfield J.F."/>
        </authorList>
    </citation>
    <scope>NUCLEOTIDE SEQUENCE [LARGE SCALE GENOMIC DNA]</scope>
</reference>
<dbReference type="EMBL" id="MFQN01000018">
    <property type="protein sequence ID" value="OGH74352.1"/>
    <property type="molecule type" value="Genomic_DNA"/>
</dbReference>
<accession>A0A1F6MRU2</accession>
<dbReference type="Proteomes" id="UP000178347">
    <property type="component" value="Unassembled WGS sequence"/>
</dbReference>